<sequence length="64" mass="6357">MPARLATQERIAGPASSTVSVSCAATFGAATEAAVTTAGPGATPRTTQVSESTASTFAADDRQR</sequence>
<evidence type="ECO:0000256" key="1">
    <source>
        <dbReference type="SAM" id="MobiDB-lite"/>
    </source>
</evidence>
<evidence type="ECO:0000313" key="3">
    <source>
        <dbReference type="Proteomes" id="UP001161325"/>
    </source>
</evidence>
<dbReference type="Proteomes" id="UP001161325">
    <property type="component" value="Unassembled WGS sequence"/>
</dbReference>
<accession>A0AA37QD67</accession>
<gene>
    <name evidence="2" type="ORF">rosag_00860</name>
</gene>
<feature type="region of interest" description="Disordered" evidence="1">
    <location>
        <begin position="35"/>
        <end position="64"/>
    </location>
</feature>
<dbReference type="PROSITE" id="PS51257">
    <property type="entry name" value="PROKAR_LIPOPROTEIN"/>
    <property type="match status" value="1"/>
</dbReference>
<organism evidence="2 3">
    <name type="scientific">Roseisolibacter agri</name>
    <dbReference type="NCBI Taxonomy" id="2014610"/>
    <lineage>
        <taxon>Bacteria</taxon>
        <taxon>Pseudomonadati</taxon>
        <taxon>Gemmatimonadota</taxon>
        <taxon>Gemmatimonadia</taxon>
        <taxon>Gemmatimonadales</taxon>
        <taxon>Gemmatimonadaceae</taxon>
        <taxon>Roseisolibacter</taxon>
    </lineage>
</organism>
<keyword evidence="3" id="KW-1185">Reference proteome</keyword>
<evidence type="ECO:0000313" key="2">
    <source>
        <dbReference type="EMBL" id="GLC23573.1"/>
    </source>
</evidence>
<reference evidence="2" key="1">
    <citation type="submission" date="2022-08" db="EMBL/GenBank/DDBJ databases">
        <title>Draft genome sequencing of Roseisolibacter agri AW1220.</title>
        <authorList>
            <person name="Tobiishi Y."/>
            <person name="Tonouchi A."/>
        </authorList>
    </citation>
    <scope>NUCLEOTIDE SEQUENCE</scope>
    <source>
        <strain evidence="2">AW1220</strain>
    </source>
</reference>
<name>A0AA37QD67_9BACT</name>
<dbReference type="EMBL" id="BRXS01000001">
    <property type="protein sequence ID" value="GLC23573.1"/>
    <property type="molecule type" value="Genomic_DNA"/>
</dbReference>
<protein>
    <submittedName>
        <fullName evidence="2">Uncharacterized protein</fullName>
    </submittedName>
</protein>
<dbReference type="AlphaFoldDB" id="A0AA37QD67"/>
<comment type="caution">
    <text evidence="2">The sequence shown here is derived from an EMBL/GenBank/DDBJ whole genome shotgun (WGS) entry which is preliminary data.</text>
</comment>
<proteinExistence type="predicted"/>
<feature type="compositionally biased region" description="Low complexity" evidence="1">
    <location>
        <begin position="35"/>
        <end position="47"/>
    </location>
</feature>